<dbReference type="AlphaFoldDB" id="A0A7X0LK10"/>
<sequence length="192" mass="19885">MDVEKLLSDNLGALAELTQAMPALGPALLDATALLEASLTTGGKLLCCGNGGSACDSAHFTAEIAGRYKIERKGFPAIDLTADHSILTALINDYPPEQVFAKQVIAQGTAGDVFVGFTTSGNSQNVKLALDAAKAEGLKTIAFLGKGGGVCKGLADVELLVPSDVTARVQEMHLMLYHTICEALDPVLAALD</sequence>
<reference evidence="2 3" key="1">
    <citation type="submission" date="2020-08" db="EMBL/GenBank/DDBJ databases">
        <title>Genomic Encyclopedia of Type Strains, Phase IV (KMG-IV): sequencing the most valuable type-strain genomes for metagenomic binning, comparative biology and taxonomic classification.</title>
        <authorList>
            <person name="Goeker M."/>
        </authorList>
    </citation>
    <scope>NUCLEOTIDE SEQUENCE [LARGE SCALE GENOMIC DNA]</scope>
    <source>
        <strain evidence="2 3">DSM 103725</strain>
    </source>
</reference>
<dbReference type="InterPro" id="IPR001347">
    <property type="entry name" value="SIS_dom"/>
</dbReference>
<accession>A0A7X0LK10</accession>
<dbReference type="CDD" id="cd05006">
    <property type="entry name" value="SIS_GmhA"/>
    <property type="match status" value="1"/>
</dbReference>
<dbReference type="InterPro" id="IPR046348">
    <property type="entry name" value="SIS_dom_sf"/>
</dbReference>
<dbReference type="EMBL" id="JACHGY010000001">
    <property type="protein sequence ID" value="MBB6429422.1"/>
    <property type="molecule type" value="Genomic_DNA"/>
</dbReference>
<dbReference type="Proteomes" id="UP000541810">
    <property type="component" value="Unassembled WGS sequence"/>
</dbReference>
<dbReference type="EC" id="5.3.1.28" evidence="2"/>
<dbReference type="InterPro" id="IPR035461">
    <property type="entry name" value="GmhA/DiaA"/>
</dbReference>
<evidence type="ECO:0000313" key="2">
    <source>
        <dbReference type="EMBL" id="MBB6429422.1"/>
    </source>
</evidence>
<gene>
    <name evidence="2" type="ORF">HNQ40_001228</name>
</gene>
<dbReference type="GO" id="GO:0097367">
    <property type="term" value="F:carbohydrate derivative binding"/>
    <property type="evidence" value="ECO:0007669"/>
    <property type="project" value="InterPro"/>
</dbReference>
<dbReference type="RefSeq" id="WP_184677001.1">
    <property type="nucleotide sequence ID" value="NZ_JACHGY010000001.1"/>
</dbReference>
<evidence type="ECO:0000259" key="1">
    <source>
        <dbReference type="PROSITE" id="PS51464"/>
    </source>
</evidence>
<keyword evidence="2" id="KW-0413">Isomerase</keyword>
<protein>
    <submittedName>
        <fullName evidence="2">D-sedoheptulose 7-phosphate isomerase</fullName>
        <ecNumber evidence="2">5.3.1.28</ecNumber>
    </submittedName>
</protein>
<feature type="domain" description="SIS" evidence="1">
    <location>
        <begin position="35"/>
        <end position="190"/>
    </location>
</feature>
<dbReference type="Pfam" id="PF13580">
    <property type="entry name" value="SIS_2"/>
    <property type="match status" value="1"/>
</dbReference>
<dbReference type="SUPFAM" id="SSF53697">
    <property type="entry name" value="SIS domain"/>
    <property type="match status" value="1"/>
</dbReference>
<comment type="caution">
    <text evidence="2">The sequence shown here is derived from an EMBL/GenBank/DDBJ whole genome shotgun (WGS) entry which is preliminary data.</text>
</comment>
<dbReference type="InterPro" id="IPR050099">
    <property type="entry name" value="SIS_GmhA/DiaA_subfam"/>
</dbReference>
<dbReference type="GO" id="GO:1901135">
    <property type="term" value="P:carbohydrate derivative metabolic process"/>
    <property type="evidence" value="ECO:0007669"/>
    <property type="project" value="InterPro"/>
</dbReference>
<evidence type="ECO:0000313" key="3">
    <source>
        <dbReference type="Proteomes" id="UP000541810"/>
    </source>
</evidence>
<dbReference type="GO" id="GO:0016853">
    <property type="term" value="F:isomerase activity"/>
    <property type="evidence" value="ECO:0007669"/>
    <property type="project" value="UniProtKB-KW"/>
</dbReference>
<proteinExistence type="predicted"/>
<organism evidence="2 3">
    <name type="scientific">Algisphaera agarilytica</name>
    <dbReference type="NCBI Taxonomy" id="1385975"/>
    <lineage>
        <taxon>Bacteria</taxon>
        <taxon>Pseudomonadati</taxon>
        <taxon>Planctomycetota</taxon>
        <taxon>Phycisphaerae</taxon>
        <taxon>Phycisphaerales</taxon>
        <taxon>Phycisphaeraceae</taxon>
        <taxon>Algisphaera</taxon>
    </lineage>
</organism>
<name>A0A7X0LK10_9BACT</name>
<dbReference type="Gene3D" id="3.40.50.10490">
    <property type="entry name" value="Glucose-6-phosphate isomerase like protein, domain 1"/>
    <property type="match status" value="1"/>
</dbReference>
<dbReference type="PROSITE" id="PS51464">
    <property type="entry name" value="SIS"/>
    <property type="match status" value="1"/>
</dbReference>
<keyword evidence="3" id="KW-1185">Reference proteome</keyword>
<dbReference type="PANTHER" id="PTHR30390:SF6">
    <property type="entry name" value="DNAA INITIATOR-ASSOCIATING PROTEIN DIAA"/>
    <property type="match status" value="1"/>
</dbReference>
<dbReference type="PANTHER" id="PTHR30390">
    <property type="entry name" value="SEDOHEPTULOSE 7-PHOSPHATE ISOMERASE / DNAA INITIATOR-ASSOCIATING FACTOR FOR REPLICATION INITIATION"/>
    <property type="match status" value="1"/>
</dbReference>